<evidence type="ECO:0000313" key="1">
    <source>
        <dbReference type="EMBL" id="TKR70483.1"/>
    </source>
</evidence>
<evidence type="ECO:0000313" key="2">
    <source>
        <dbReference type="Proteomes" id="UP000298663"/>
    </source>
</evidence>
<name>A0A4U5MMS5_STECR</name>
<protein>
    <submittedName>
        <fullName evidence="1">Uncharacterized protein</fullName>
    </submittedName>
</protein>
<reference evidence="1 2" key="2">
    <citation type="journal article" date="2019" name="G3 (Bethesda)">
        <title>Hybrid Assembly of the Genome of the Entomopathogenic Nematode Steinernema carpocapsae Identifies the X-Chromosome.</title>
        <authorList>
            <person name="Serra L."/>
            <person name="Macchietto M."/>
            <person name="Macias-Munoz A."/>
            <person name="McGill C.J."/>
            <person name="Rodriguez I.M."/>
            <person name="Rodriguez B."/>
            <person name="Murad R."/>
            <person name="Mortazavi A."/>
        </authorList>
    </citation>
    <scope>NUCLEOTIDE SEQUENCE [LARGE SCALE GENOMIC DNA]</scope>
    <source>
        <strain evidence="1 2">ALL</strain>
    </source>
</reference>
<keyword evidence="2" id="KW-1185">Reference proteome</keyword>
<gene>
    <name evidence="1" type="ORF">L596_022507</name>
</gene>
<organism evidence="1 2">
    <name type="scientific">Steinernema carpocapsae</name>
    <name type="common">Entomopathogenic nematode</name>
    <dbReference type="NCBI Taxonomy" id="34508"/>
    <lineage>
        <taxon>Eukaryota</taxon>
        <taxon>Metazoa</taxon>
        <taxon>Ecdysozoa</taxon>
        <taxon>Nematoda</taxon>
        <taxon>Chromadorea</taxon>
        <taxon>Rhabditida</taxon>
        <taxon>Tylenchina</taxon>
        <taxon>Panagrolaimomorpha</taxon>
        <taxon>Strongyloidoidea</taxon>
        <taxon>Steinernematidae</taxon>
        <taxon>Steinernema</taxon>
    </lineage>
</organism>
<comment type="caution">
    <text evidence="1">The sequence shown here is derived from an EMBL/GenBank/DDBJ whole genome shotgun (WGS) entry which is preliminary data.</text>
</comment>
<dbReference type="Proteomes" id="UP000298663">
    <property type="component" value="Unassembled WGS sequence"/>
</dbReference>
<reference evidence="1 2" key="1">
    <citation type="journal article" date="2015" name="Genome Biol.">
        <title>Comparative genomics of Steinernema reveals deeply conserved gene regulatory networks.</title>
        <authorList>
            <person name="Dillman A.R."/>
            <person name="Macchietto M."/>
            <person name="Porter C.F."/>
            <person name="Rogers A."/>
            <person name="Williams B."/>
            <person name="Antoshechkin I."/>
            <person name="Lee M.M."/>
            <person name="Goodwin Z."/>
            <person name="Lu X."/>
            <person name="Lewis E.E."/>
            <person name="Goodrich-Blair H."/>
            <person name="Stock S.P."/>
            <person name="Adams B.J."/>
            <person name="Sternberg P.W."/>
            <person name="Mortazavi A."/>
        </authorList>
    </citation>
    <scope>NUCLEOTIDE SEQUENCE [LARGE SCALE GENOMIC DNA]</scope>
    <source>
        <strain evidence="1 2">ALL</strain>
    </source>
</reference>
<proteinExistence type="predicted"/>
<dbReference type="AlphaFoldDB" id="A0A4U5MMS5"/>
<dbReference type="EMBL" id="AZBU02000007">
    <property type="protein sequence ID" value="TKR70483.1"/>
    <property type="molecule type" value="Genomic_DNA"/>
</dbReference>
<sequence length="98" mass="10856">MVKLIPLTFSSNGDQFDALGLDELKRLVHIGDLMKTHATAVRTWECLSGNHLQQEHQLESIAEVFLDALDLSPSLAEVTVAPRSESLKLQKFVNLASK</sequence>
<accession>A0A4U5MMS5</accession>